<accession>A0A917ZFG0</accession>
<gene>
    <name evidence="4" type="ORF">GCM10012280_07510</name>
</gene>
<sequence length="392" mass="42028">MRTVLVTGSGGSGRTTAAAATAVHSARSGRRTLLVSADRGLGDVLDHPVTAVPSEVQQGLFALLTDSGARFRAEADRLQSGMASALDMFGVSPLDPEELTELPGSAEAALLRTLREKAESGEWDTVVVDCPPTSVAVATLALPEQLRRYLDRVLPAERQAARALRPLLATLAGVPMPAEWLFSTADSLARDLYAAQTVIEDNATTVRLVLEPGPLAAAELRRAHAALALFGHRLEAVLANRVLPTGSSDPWLADLSGQQQQELKALRTGHPVLELPHLGRDPVGTADLAAIGEHLAVPPREQGRAPDPWSVTERPEDGELGEFDWRLPLPGAVRADLDLVRRDDELMIDVGRFRRIVPLPPVLRRCTVTGATLREGSLLVRFAPDPAVWPTS</sequence>
<comment type="caution">
    <text evidence="4">The sequence shown here is derived from an EMBL/GenBank/DDBJ whole genome shotgun (WGS) entry which is preliminary data.</text>
</comment>
<dbReference type="InterPro" id="IPR040612">
    <property type="entry name" value="ArsA_HSP20-like"/>
</dbReference>
<dbReference type="InterPro" id="IPR027417">
    <property type="entry name" value="P-loop_NTPase"/>
</dbReference>
<dbReference type="PANTHER" id="PTHR10803:SF3">
    <property type="entry name" value="ATPASE GET3"/>
    <property type="match status" value="1"/>
</dbReference>
<organism evidence="4 5">
    <name type="scientific">Wenjunlia tyrosinilytica</name>
    <dbReference type="NCBI Taxonomy" id="1544741"/>
    <lineage>
        <taxon>Bacteria</taxon>
        <taxon>Bacillati</taxon>
        <taxon>Actinomycetota</taxon>
        <taxon>Actinomycetes</taxon>
        <taxon>Kitasatosporales</taxon>
        <taxon>Streptomycetaceae</taxon>
        <taxon>Wenjunlia</taxon>
    </lineage>
</organism>
<dbReference type="InterPro" id="IPR016300">
    <property type="entry name" value="ATPase_ArsA/GET3"/>
</dbReference>
<dbReference type="SUPFAM" id="SSF52540">
    <property type="entry name" value="P-loop containing nucleoside triphosphate hydrolases"/>
    <property type="match status" value="1"/>
</dbReference>
<reference evidence="4" key="2">
    <citation type="submission" date="2020-09" db="EMBL/GenBank/DDBJ databases">
        <authorList>
            <person name="Sun Q."/>
            <person name="Zhou Y."/>
        </authorList>
    </citation>
    <scope>NUCLEOTIDE SEQUENCE</scope>
    <source>
        <strain evidence="4">CGMCC 4.7201</strain>
    </source>
</reference>
<feature type="domain" description="ArsA/GET3 Anion-transporting ATPase-like" evidence="2">
    <location>
        <begin position="1"/>
        <end position="295"/>
    </location>
</feature>
<dbReference type="EMBL" id="BMMS01000002">
    <property type="protein sequence ID" value="GGO81970.1"/>
    <property type="molecule type" value="Genomic_DNA"/>
</dbReference>
<dbReference type="GO" id="GO:0005524">
    <property type="term" value="F:ATP binding"/>
    <property type="evidence" value="ECO:0007669"/>
    <property type="project" value="InterPro"/>
</dbReference>
<dbReference type="PANTHER" id="PTHR10803">
    <property type="entry name" value="ARSENICAL PUMP-DRIVING ATPASE ARSENITE-TRANSLOCATING ATPASE"/>
    <property type="match status" value="1"/>
</dbReference>
<dbReference type="RefSeq" id="WP_189130013.1">
    <property type="nucleotide sequence ID" value="NZ_BMMS01000002.1"/>
</dbReference>
<evidence type="ECO:0000313" key="4">
    <source>
        <dbReference type="EMBL" id="GGO81970.1"/>
    </source>
</evidence>
<name>A0A917ZFG0_9ACTN</name>
<evidence type="ECO:0000259" key="2">
    <source>
        <dbReference type="Pfam" id="PF02374"/>
    </source>
</evidence>
<dbReference type="AlphaFoldDB" id="A0A917ZFG0"/>
<feature type="domain" description="ArsA HSP20-like" evidence="3">
    <location>
        <begin position="322"/>
        <end position="382"/>
    </location>
</feature>
<comment type="similarity">
    <text evidence="1">Belongs to the arsA ATPase family.</text>
</comment>
<dbReference type="GO" id="GO:0016887">
    <property type="term" value="F:ATP hydrolysis activity"/>
    <property type="evidence" value="ECO:0007669"/>
    <property type="project" value="InterPro"/>
</dbReference>
<dbReference type="Gene3D" id="2.60.40.790">
    <property type="match status" value="1"/>
</dbReference>
<dbReference type="Gene3D" id="3.40.50.300">
    <property type="entry name" value="P-loop containing nucleotide triphosphate hydrolases"/>
    <property type="match status" value="1"/>
</dbReference>
<keyword evidence="5" id="KW-1185">Reference proteome</keyword>
<evidence type="ECO:0000313" key="5">
    <source>
        <dbReference type="Proteomes" id="UP000641932"/>
    </source>
</evidence>
<evidence type="ECO:0000259" key="3">
    <source>
        <dbReference type="Pfam" id="PF17886"/>
    </source>
</evidence>
<dbReference type="Proteomes" id="UP000641932">
    <property type="component" value="Unassembled WGS sequence"/>
</dbReference>
<evidence type="ECO:0000256" key="1">
    <source>
        <dbReference type="ARBA" id="ARBA00011040"/>
    </source>
</evidence>
<dbReference type="InterPro" id="IPR025723">
    <property type="entry name" value="ArsA/GET3_ATPase-like"/>
</dbReference>
<protein>
    <recommendedName>
        <fullName evidence="6">Arsenite efflux ATP-binding protein ArsA</fullName>
    </recommendedName>
</protein>
<dbReference type="InterPro" id="IPR008978">
    <property type="entry name" value="HSP20-like_chaperone"/>
</dbReference>
<dbReference type="Pfam" id="PF17886">
    <property type="entry name" value="ArsA_HSP20"/>
    <property type="match status" value="1"/>
</dbReference>
<dbReference type="Pfam" id="PF02374">
    <property type="entry name" value="ArsA_ATPase"/>
    <property type="match status" value="1"/>
</dbReference>
<dbReference type="CDD" id="cd02035">
    <property type="entry name" value="ArsA"/>
    <property type="match status" value="1"/>
</dbReference>
<evidence type="ECO:0008006" key="6">
    <source>
        <dbReference type="Google" id="ProtNLM"/>
    </source>
</evidence>
<proteinExistence type="inferred from homology"/>
<reference evidence="4" key="1">
    <citation type="journal article" date="2014" name="Int. J. Syst. Evol. Microbiol.">
        <title>Complete genome sequence of Corynebacterium casei LMG S-19264T (=DSM 44701T), isolated from a smear-ripened cheese.</title>
        <authorList>
            <consortium name="US DOE Joint Genome Institute (JGI-PGF)"/>
            <person name="Walter F."/>
            <person name="Albersmeier A."/>
            <person name="Kalinowski J."/>
            <person name="Ruckert C."/>
        </authorList>
    </citation>
    <scope>NUCLEOTIDE SEQUENCE</scope>
    <source>
        <strain evidence="4">CGMCC 4.7201</strain>
    </source>
</reference>